<reference evidence="1 2" key="1">
    <citation type="submission" date="2018-06" db="EMBL/GenBank/DDBJ databases">
        <authorList>
            <consortium name="Pathogen Informatics"/>
            <person name="Doyle S."/>
        </authorList>
    </citation>
    <scope>NUCLEOTIDE SEQUENCE [LARGE SCALE GENOMIC DNA]</scope>
    <source>
        <strain evidence="1 2">NCTC11694</strain>
    </source>
</reference>
<evidence type="ECO:0000313" key="2">
    <source>
        <dbReference type="Proteomes" id="UP000255050"/>
    </source>
</evidence>
<name>A0A7H4LS95_9ENTR</name>
<dbReference type="EMBL" id="UGJR01000002">
    <property type="protein sequence ID" value="STR39021.1"/>
    <property type="molecule type" value="Genomic_DNA"/>
</dbReference>
<gene>
    <name evidence="1" type="ORF">NCTC11694_00158</name>
</gene>
<protein>
    <submittedName>
        <fullName evidence="1">Uncharacterized protein</fullName>
    </submittedName>
</protein>
<evidence type="ECO:0000313" key="1">
    <source>
        <dbReference type="EMBL" id="STR39021.1"/>
    </source>
</evidence>
<accession>A0A7H4LS95</accession>
<dbReference type="Proteomes" id="UP000255050">
    <property type="component" value="Unassembled WGS sequence"/>
</dbReference>
<sequence>MLSILFSQLSGHMHAVIELSAGDFVRGALLCGLSGNFGFCASSVEALALMLCAKVPKEIIESAATATKVLMDFMVVFLKRFVSVGALLPRCDK</sequence>
<organism evidence="1 2">
    <name type="scientific">Klebsiella michiganensis</name>
    <dbReference type="NCBI Taxonomy" id="1134687"/>
    <lineage>
        <taxon>Bacteria</taxon>
        <taxon>Pseudomonadati</taxon>
        <taxon>Pseudomonadota</taxon>
        <taxon>Gammaproteobacteria</taxon>
        <taxon>Enterobacterales</taxon>
        <taxon>Enterobacteriaceae</taxon>
        <taxon>Klebsiella/Raoultella group</taxon>
        <taxon>Klebsiella</taxon>
    </lineage>
</organism>
<dbReference type="AlphaFoldDB" id="A0A7H4LS95"/>
<proteinExistence type="predicted"/>
<comment type="caution">
    <text evidence="1">The sequence shown here is derived from an EMBL/GenBank/DDBJ whole genome shotgun (WGS) entry which is preliminary data.</text>
</comment>